<dbReference type="CDD" id="cd08997">
    <property type="entry name" value="GH68"/>
    <property type="match status" value="1"/>
</dbReference>
<feature type="binding site" evidence="3">
    <location>
        <position position="308"/>
    </location>
    <ligand>
        <name>Ca(2+)</name>
        <dbReference type="ChEBI" id="CHEBI:29108"/>
        <label>1</label>
    </ligand>
</feature>
<organism evidence="8 9">
    <name type="scientific">Cellulosimicrobium cellulans</name>
    <name type="common">Arthrobacter luteus</name>
    <dbReference type="NCBI Taxonomy" id="1710"/>
    <lineage>
        <taxon>Bacteria</taxon>
        <taxon>Bacillati</taxon>
        <taxon>Actinomycetota</taxon>
        <taxon>Actinomycetes</taxon>
        <taxon>Micrococcales</taxon>
        <taxon>Promicromonosporaceae</taxon>
        <taxon>Cellulosimicrobium</taxon>
    </lineage>
</organism>
<evidence type="ECO:0000256" key="1">
    <source>
        <dbReference type="ARBA" id="ARBA00006775"/>
    </source>
</evidence>
<evidence type="ECO:0000256" key="2">
    <source>
        <dbReference type="PIRSR" id="PIRSR603469-2"/>
    </source>
</evidence>
<evidence type="ECO:0000256" key="4">
    <source>
        <dbReference type="PIRSR" id="PIRSR603469-4"/>
    </source>
</evidence>
<evidence type="ECO:0000313" key="8">
    <source>
        <dbReference type="EMBL" id="GED08010.1"/>
    </source>
</evidence>
<sequence>MSGLLATGLLLGTITIGSTTALAAEDDEAPTPPSPTETTTDDTAPPADDPTDDTTVTPFRFPGFPAPSIHSQQAYDPESDFTARWTRADALQMRAMTDPSAPAGENSMPEEYTMPEIPQDFPVLVDDEGTQVWVWDTWTLTDEHSNQLSFKGWEVIFSLVADSTAGYTFDDRHTHARIGFFYRPADVPADERPANGGWIYGGHVFPDGAAGAIFEDQSFSTVTEWSGSTRIMEGNKLRMFYTAVAFYRDANDQEIQPADPRIVQTELRIFADEDGVWLTGARDQHQLLVPDGTYYQTRDQNAFVNFRDPFTFEDPNAEDSPTYMVFEGNTGGERGSVPCTAEDLGYREGDPYAELPETVTASGANFQMANVGLAVAENKAMTQWRYLPPILSGNCVNDQTERPQIYVQGSKYYLFTISHRHTFARGPDTDSTDPRYWYLDGPDGVYGFVGNGIRSDFQPLNEGSGLALGNPTNLNYAVGTPASPDPFQTAHAFQSYSHYVMPGGLVESFIDAIGNPDVRRGGTLAPTVKLNIAGTSAVVDRSYGDGGLGGYGDIPANAEQDVSPDPDPRPLP</sequence>
<evidence type="ECO:0000256" key="5">
    <source>
        <dbReference type="RuleBase" id="RU361220"/>
    </source>
</evidence>
<feature type="region of interest" description="Disordered" evidence="6">
    <location>
        <begin position="550"/>
        <end position="572"/>
    </location>
</feature>
<feature type="chain" id="PRO_5021223288" evidence="7">
    <location>
        <begin position="24"/>
        <end position="572"/>
    </location>
</feature>
<dbReference type="SUPFAM" id="SSF75005">
    <property type="entry name" value="Arabinanase/levansucrase/invertase"/>
    <property type="match status" value="1"/>
</dbReference>
<dbReference type="Proteomes" id="UP000316659">
    <property type="component" value="Unassembled WGS sequence"/>
</dbReference>
<dbReference type="GO" id="GO:0016787">
    <property type="term" value="F:hydrolase activity"/>
    <property type="evidence" value="ECO:0007669"/>
    <property type="project" value="UniProtKB-KW"/>
</dbReference>
<dbReference type="GO" id="GO:0046872">
    <property type="term" value="F:metal ion binding"/>
    <property type="evidence" value="ECO:0007669"/>
    <property type="project" value="UniProtKB-KW"/>
</dbReference>
<feature type="region of interest" description="Disordered" evidence="6">
    <location>
        <begin position="21"/>
        <end position="78"/>
    </location>
</feature>
<keyword evidence="7" id="KW-0732">Signal</keyword>
<dbReference type="AlphaFoldDB" id="A0A4Y4DX60"/>
<dbReference type="InterPro" id="IPR003469">
    <property type="entry name" value="Glyco_hydro_68"/>
</dbReference>
<keyword evidence="3" id="KW-0106">Calcium</keyword>
<feature type="binding site" evidence="3">
    <location>
        <position position="398"/>
    </location>
    <ligand>
        <name>Ca(2+)</name>
        <dbReference type="ChEBI" id="CHEBI:29108"/>
        <label>1</label>
    </ligand>
</feature>
<dbReference type="InterPro" id="IPR023296">
    <property type="entry name" value="Glyco_hydro_beta-prop_sf"/>
</dbReference>
<keyword evidence="8" id="KW-0378">Hydrolase</keyword>
<evidence type="ECO:0000256" key="7">
    <source>
        <dbReference type="SAM" id="SignalP"/>
    </source>
</evidence>
<feature type="signal peptide" evidence="7">
    <location>
        <begin position="1"/>
        <end position="23"/>
    </location>
</feature>
<evidence type="ECO:0000313" key="9">
    <source>
        <dbReference type="Proteomes" id="UP000316659"/>
    </source>
</evidence>
<feature type="binding site" evidence="2">
    <location>
        <begin position="399"/>
        <end position="401"/>
    </location>
    <ligand>
        <name>substrate</name>
    </ligand>
</feature>
<evidence type="ECO:0000256" key="6">
    <source>
        <dbReference type="SAM" id="MobiDB-lite"/>
    </source>
</evidence>
<gene>
    <name evidence="8" type="primary">sacB</name>
    <name evidence="8" type="ORF">CCE02nite_00090</name>
</gene>
<protein>
    <submittedName>
        <fullName evidence="8">Glycoside hydrolase 68 family protein</fullName>
    </submittedName>
</protein>
<feature type="site" description="Transition state stabilizer" evidence="4">
    <location>
        <position position="308"/>
    </location>
</feature>
<feature type="binding site" evidence="2">
    <location>
        <position position="226"/>
    </location>
    <ligand>
        <name>substrate</name>
    </ligand>
</feature>
<name>A0A4Y4DX60_CELCE</name>
<reference evidence="8 9" key="1">
    <citation type="submission" date="2019-06" db="EMBL/GenBank/DDBJ databases">
        <title>Whole genome shotgun sequence of Cellulosimicrobium cellulans NBRC 15516.</title>
        <authorList>
            <person name="Hosoyama A."/>
            <person name="Uohara A."/>
            <person name="Ohji S."/>
            <person name="Ichikawa N."/>
        </authorList>
    </citation>
    <scope>NUCLEOTIDE SEQUENCE [LARGE SCALE GENOMIC DNA]</scope>
    <source>
        <strain evidence="8 9">NBRC 15516</strain>
    </source>
</reference>
<dbReference type="GO" id="GO:0050053">
    <property type="term" value="F:levansucrase activity"/>
    <property type="evidence" value="ECO:0007669"/>
    <property type="project" value="InterPro"/>
</dbReference>
<keyword evidence="3" id="KW-0479">Metal-binding</keyword>
<dbReference type="RefSeq" id="WP_255318537.1">
    <property type="nucleotide sequence ID" value="NZ_BJNZ01000001.1"/>
</dbReference>
<comment type="caution">
    <text evidence="8">The sequence shown here is derived from an EMBL/GenBank/DDBJ whole genome shotgun (WGS) entry which is preliminary data.</text>
</comment>
<dbReference type="GO" id="GO:0009758">
    <property type="term" value="P:carbohydrate utilization"/>
    <property type="evidence" value="ECO:0007669"/>
    <property type="project" value="InterPro"/>
</dbReference>
<dbReference type="Pfam" id="PF02435">
    <property type="entry name" value="Glyco_hydro_68"/>
    <property type="match status" value="1"/>
</dbReference>
<dbReference type="EMBL" id="BJNZ01000001">
    <property type="protein sequence ID" value="GED08010.1"/>
    <property type="molecule type" value="Genomic_DNA"/>
</dbReference>
<comment type="cofactor">
    <cofactor evidence="3">
        <name>Ca(2+)</name>
        <dbReference type="ChEBI" id="CHEBI:29108"/>
    </cofactor>
</comment>
<evidence type="ECO:0000256" key="3">
    <source>
        <dbReference type="PIRSR" id="PIRSR603469-3"/>
    </source>
</evidence>
<comment type="similarity">
    <text evidence="1 5">Belongs to the glycosyl hydrolase 68 family.</text>
</comment>
<feature type="compositionally biased region" description="Low complexity" evidence="6">
    <location>
        <begin position="36"/>
        <end position="46"/>
    </location>
</feature>
<proteinExistence type="inferred from homology"/>
<accession>A0A4Y4DX60</accession>
<dbReference type="Gene3D" id="2.115.10.20">
    <property type="entry name" value="Glycosyl hydrolase domain, family 43"/>
    <property type="match status" value="1"/>
</dbReference>